<proteinExistence type="predicted"/>
<reference evidence="1 2" key="1">
    <citation type="journal article" date="2019" name="Int. J. Syst. Evol. Microbiol.">
        <title>The Global Catalogue of Microorganisms (GCM) 10K type strain sequencing project: providing services to taxonomists for standard genome sequencing and annotation.</title>
        <authorList>
            <consortium name="The Broad Institute Genomics Platform"/>
            <consortium name="The Broad Institute Genome Sequencing Center for Infectious Disease"/>
            <person name="Wu L."/>
            <person name="Ma J."/>
        </authorList>
    </citation>
    <scope>NUCLEOTIDE SEQUENCE [LARGE SCALE GENOMIC DNA]</scope>
    <source>
        <strain evidence="1 2">JCM 10425</strain>
    </source>
</reference>
<dbReference type="Gene3D" id="3.30.530.20">
    <property type="match status" value="1"/>
</dbReference>
<name>A0ABN0UMN8_9ACTN</name>
<dbReference type="RefSeq" id="WP_344650954.1">
    <property type="nucleotide sequence ID" value="NZ_BAAAGX010000017.1"/>
</dbReference>
<dbReference type="EMBL" id="BAAAGX010000017">
    <property type="protein sequence ID" value="GAA0255641.1"/>
    <property type="molecule type" value="Genomic_DNA"/>
</dbReference>
<keyword evidence="2" id="KW-1185">Reference proteome</keyword>
<dbReference type="InterPro" id="IPR023393">
    <property type="entry name" value="START-like_dom_sf"/>
</dbReference>
<organism evidence="1 2">
    <name type="scientific">Cryptosporangium japonicum</name>
    <dbReference type="NCBI Taxonomy" id="80872"/>
    <lineage>
        <taxon>Bacteria</taxon>
        <taxon>Bacillati</taxon>
        <taxon>Actinomycetota</taxon>
        <taxon>Actinomycetes</taxon>
        <taxon>Cryptosporangiales</taxon>
        <taxon>Cryptosporangiaceae</taxon>
        <taxon>Cryptosporangium</taxon>
    </lineage>
</organism>
<dbReference type="Pfam" id="PF10604">
    <property type="entry name" value="Polyketide_cyc2"/>
    <property type="match status" value="1"/>
</dbReference>
<gene>
    <name evidence="1" type="ORF">GCM10009539_46080</name>
</gene>
<dbReference type="SUPFAM" id="SSF55961">
    <property type="entry name" value="Bet v1-like"/>
    <property type="match status" value="1"/>
</dbReference>
<comment type="caution">
    <text evidence="1">The sequence shown here is derived from an EMBL/GenBank/DDBJ whole genome shotgun (WGS) entry which is preliminary data.</text>
</comment>
<evidence type="ECO:0000313" key="1">
    <source>
        <dbReference type="EMBL" id="GAA0255641.1"/>
    </source>
</evidence>
<dbReference type="Proteomes" id="UP001500967">
    <property type="component" value="Unassembled WGS sequence"/>
</dbReference>
<sequence>MPEIRWPAGHEPRGAAIHEVNRATSAAPPSAVWSLLASPTGWESYYGNAHDVRHLAGSWPEVGLGTRFSWVTFGTRVTTEITEYEPFERLAWTGRGMGARGHHAWLLTPRPDGGTDIRTEETQRGLVPAIVRPLHARRMRREHQNWIDALAQTAAATLHP</sequence>
<protein>
    <submittedName>
        <fullName evidence="1">SRPBCC domain-containing protein</fullName>
    </submittedName>
</protein>
<evidence type="ECO:0000313" key="2">
    <source>
        <dbReference type="Proteomes" id="UP001500967"/>
    </source>
</evidence>
<dbReference type="InterPro" id="IPR019587">
    <property type="entry name" value="Polyketide_cyclase/dehydratase"/>
</dbReference>
<accession>A0ABN0UMN8</accession>